<dbReference type="Pfam" id="PF10604">
    <property type="entry name" value="Polyketide_cyc2"/>
    <property type="match status" value="1"/>
</dbReference>
<evidence type="ECO:0000313" key="2">
    <source>
        <dbReference type="EMBL" id="SMH66203.1"/>
    </source>
</evidence>
<dbReference type="EMBL" id="CCCS020000052">
    <property type="protein sequence ID" value="CDQ11516.1"/>
    <property type="molecule type" value="Genomic_DNA"/>
</dbReference>
<protein>
    <recommendedName>
        <fullName evidence="4">Polyketide cyclase</fullName>
    </recommendedName>
</protein>
<dbReference type="InterPro" id="IPR019587">
    <property type="entry name" value="Polyketide_cyclase/dehydratase"/>
</dbReference>
<gene>
    <name evidence="2" type="ORF">AFERRI_20992</name>
    <name evidence="1" type="ORF">AFERRI_560065</name>
</gene>
<dbReference type="Gene3D" id="3.30.530.20">
    <property type="match status" value="1"/>
</dbReference>
<dbReference type="RefSeq" id="WP_035194597.1">
    <property type="nucleotide sequence ID" value="NZ_CCCS020000052.1"/>
</dbReference>
<evidence type="ECO:0000313" key="3">
    <source>
        <dbReference type="Proteomes" id="UP000193925"/>
    </source>
</evidence>
<name>A0A060UT94_9PROT</name>
<dbReference type="SUPFAM" id="SSF55961">
    <property type="entry name" value="Bet v1-like"/>
    <property type="match status" value="1"/>
</dbReference>
<evidence type="ECO:0008006" key="4">
    <source>
        <dbReference type="Google" id="ProtNLM"/>
    </source>
</evidence>
<reference evidence="1" key="1">
    <citation type="submission" date="2014-03" db="EMBL/GenBank/DDBJ databases">
        <authorList>
            <person name="Genoscope - CEA"/>
        </authorList>
    </citation>
    <scope>NUCLEOTIDE SEQUENCE [LARGE SCALE GENOMIC DNA]</scope>
    <source>
        <strain evidence="1">CF27</strain>
    </source>
</reference>
<organism evidence="1">
    <name type="scientific">Acidithiobacillus ferrivorans</name>
    <dbReference type="NCBI Taxonomy" id="160808"/>
    <lineage>
        <taxon>Bacteria</taxon>
        <taxon>Pseudomonadati</taxon>
        <taxon>Pseudomonadota</taxon>
        <taxon>Acidithiobacillia</taxon>
        <taxon>Acidithiobacillales</taxon>
        <taxon>Acidithiobacillaceae</taxon>
        <taxon>Acidithiobacillus</taxon>
    </lineage>
</organism>
<keyword evidence="3" id="KW-1185">Reference proteome</keyword>
<reference evidence="2 3" key="3">
    <citation type="submission" date="2017-03" db="EMBL/GenBank/DDBJ databases">
        <authorList>
            <person name="Regsiter A."/>
            <person name="William W."/>
        </authorList>
    </citation>
    <scope>NUCLEOTIDE SEQUENCE [LARGE SCALE GENOMIC DNA]</scope>
    <source>
        <strain evidence="2">PRJEB5721</strain>
    </source>
</reference>
<proteinExistence type="predicted"/>
<accession>A0A060UT94</accession>
<dbReference type="EMBL" id="LT841305">
    <property type="protein sequence ID" value="SMH66203.1"/>
    <property type="molecule type" value="Genomic_DNA"/>
</dbReference>
<dbReference type="InterPro" id="IPR023393">
    <property type="entry name" value="START-like_dom_sf"/>
</dbReference>
<reference evidence="1" key="2">
    <citation type="submission" date="2014-07" db="EMBL/GenBank/DDBJ databases">
        <title>Initial genome analysis of the psychrotolerant acidophile Acidithiobacillus ferrivorans CF27: insights into iron and sulfur oxidation pathways and into biofilm formation.</title>
        <authorList>
            <person name="Talla E."/>
            <person name="Hedrich S."/>
            <person name="Mangenot S."/>
            <person name="Ji B."/>
            <person name="Johnson D.B."/>
            <person name="Barbe V."/>
            <person name="Bonnefoy V."/>
        </authorList>
    </citation>
    <scope>NUCLEOTIDE SEQUENCE [LARGE SCALE GENOMIC DNA]</scope>
    <source>
        <strain evidence="1">CF27</strain>
    </source>
</reference>
<dbReference type="Proteomes" id="UP000193925">
    <property type="component" value="Chromosome AFERRI"/>
</dbReference>
<evidence type="ECO:0000313" key="1">
    <source>
        <dbReference type="EMBL" id="CDQ11516.1"/>
    </source>
</evidence>
<dbReference type="AlphaFoldDB" id="A0A060UT94"/>
<sequence>MQFEEQVVIAAPLEKVFSLYADVKGWSSWDPDVKTSSIAGEFVSGAVGTLQPSSGPKTKIAFTEVVTNRSFTVESKLPLCTMRFEHELSSHSGETKAVHRIAFEGLLSPLFGRLIGSQIKRGLPHTLQGLKCAAEYQI</sequence>